<dbReference type="SUPFAM" id="SSF50475">
    <property type="entry name" value="FMN-binding split barrel"/>
    <property type="match status" value="1"/>
</dbReference>
<dbReference type="Pfam" id="PF12766">
    <property type="entry name" value="Pyridox_oxase_2"/>
    <property type="match status" value="1"/>
</dbReference>
<name>A0A0J9XDP2_GEOCN</name>
<organism evidence="3 4">
    <name type="scientific">Geotrichum candidum</name>
    <name type="common">Oospora lactis</name>
    <name type="synonym">Dipodascus geotrichum</name>
    <dbReference type="NCBI Taxonomy" id="1173061"/>
    <lineage>
        <taxon>Eukaryota</taxon>
        <taxon>Fungi</taxon>
        <taxon>Dikarya</taxon>
        <taxon>Ascomycota</taxon>
        <taxon>Saccharomycotina</taxon>
        <taxon>Dipodascomycetes</taxon>
        <taxon>Dipodascales</taxon>
        <taxon>Dipodascaceae</taxon>
        <taxon>Geotrichum</taxon>
    </lineage>
</organism>
<feature type="compositionally biased region" description="Low complexity" evidence="1">
    <location>
        <begin position="114"/>
        <end position="128"/>
    </location>
</feature>
<dbReference type="OrthoDB" id="5394411at2759"/>
<feature type="domain" description="Pyridoxamine 5'-phosphate oxidase Alr4036 family FMN-binding" evidence="2">
    <location>
        <begin position="7"/>
        <end position="93"/>
    </location>
</feature>
<protein>
    <recommendedName>
        <fullName evidence="2">Pyridoxamine 5'-phosphate oxidase Alr4036 family FMN-binding domain-containing protein</fullName>
    </recommendedName>
</protein>
<evidence type="ECO:0000313" key="4">
    <source>
        <dbReference type="Proteomes" id="UP000242525"/>
    </source>
</evidence>
<dbReference type="PANTHER" id="PTHR28243">
    <property type="entry name" value="AGL049CP"/>
    <property type="match status" value="1"/>
</dbReference>
<dbReference type="Proteomes" id="UP000242525">
    <property type="component" value="Unassembled WGS sequence"/>
</dbReference>
<feature type="compositionally biased region" description="Low complexity" evidence="1">
    <location>
        <begin position="154"/>
        <end position="175"/>
    </location>
</feature>
<comment type="caution">
    <text evidence="3">The sequence shown here is derived from an EMBL/GenBank/DDBJ whole genome shotgun (WGS) entry which is preliminary data.</text>
</comment>
<reference evidence="3" key="1">
    <citation type="submission" date="2014-03" db="EMBL/GenBank/DDBJ databases">
        <authorList>
            <person name="Casaregola S."/>
        </authorList>
    </citation>
    <scope>NUCLEOTIDE SEQUENCE [LARGE SCALE GENOMIC DNA]</scope>
    <source>
        <strain evidence="3">CLIB 918</strain>
    </source>
</reference>
<dbReference type="GO" id="GO:0010181">
    <property type="term" value="F:FMN binding"/>
    <property type="evidence" value="ECO:0007669"/>
    <property type="project" value="InterPro"/>
</dbReference>
<keyword evidence="4" id="KW-1185">Reference proteome</keyword>
<accession>A0A0J9XDP2</accession>
<evidence type="ECO:0000259" key="2">
    <source>
        <dbReference type="Pfam" id="PF12766"/>
    </source>
</evidence>
<feature type="region of interest" description="Disordered" evidence="1">
    <location>
        <begin position="102"/>
        <end position="180"/>
    </location>
</feature>
<gene>
    <name evidence="3" type="ORF">BN980_GECA09s02375g</name>
</gene>
<dbReference type="AlphaFoldDB" id="A0A0J9XDP2"/>
<dbReference type="Gene3D" id="2.30.110.10">
    <property type="entry name" value="Electron Transport, Fmn-binding Protein, Chain A"/>
    <property type="match status" value="1"/>
</dbReference>
<dbReference type="PANTHER" id="PTHR28243:SF1">
    <property type="entry name" value="PYRIDOXAMINE 5'-PHOSPHATE OXIDASE ALR4036 FAMILY FMN-BINDING DOMAIN-CONTAINING PROTEIN"/>
    <property type="match status" value="1"/>
</dbReference>
<dbReference type="STRING" id="1173061.A0A0J9XDP2"/>
<evidence type="ECO:0000256" key="1">
    <source>
        <dbReference type="SAM" id="MobiDB-lite"/>
    </source>
</evidence>
<evidence type="ECO:0000313" key="3">
    <source>
        <dbReference type="EMBL" id="CDO54991.1"/>
    </source>
</evidence>
<dbReference type="InterPro" id="IPR012349">
    <property type="entry name" value="Split_barrel_FMN-bd"/>
</dbReference>
<sequence>MTRIPPFVPNLDYCISQAPRPHTFTYCTVTPSGIPSARTCVFRSWLFNDKSTGVLLFTTDRRSRKVVESSNYSACFYFPNSSMQFRLSGFAQALTLTEHPTLVPKRDVMKDSGRSSTSSSGDNSGNSTPTASIDIENDPFPTLLATPPSSVPHQYQQKQQQHPAQFDQQQQQQQQDNADDAETLKLNHSCGEAYPLYSPAWLDQNDIYTADSMPPAPTPEEWRQEYLRIWDSMQGSMKSSFRRPPPGTPLTEEKAHLIDKISRGVDGSSDESGQENFVVMVMFVNSADLLLDRLCKRFQYQRVEGTEWIEQEVCP</sequence>
<proteinExistence type="predicted"/>
<feature type="compositionally biased region" description="Basic and acidic residues" evidence="1">
    <location>
        <begin position="104"/>
        <end position="113"/>
    </location>
</feature>
<dbReference type="InterPro" id="IPR024624">
    <property type="entry name" value="Pyridox_Oxase_Alr4036_FMN-bd"/>
</dbReference>
<dbReference type="EMBL" id="CCBN010000009">
    <property type="protein sequence ID" value="CDO54991.1"/>
    <property type="molecule type" value="Genomic_DNA"/>
</dbReference>